<dbReference type="RefSeq" id="WP_198515455.1">
    <property type="nucleotide sequence ID" value="NZ_JBHTBD010000001.1"/>
</dbReference>
<proteinExistence type="predicted"/>
<evidence type="ECO:0000256" key="1">
    <source>
        <dbReference type="SAM" id="MobiDB-lite"/>
    </source>
</evidence>
<reference evidence="3" key="1">
    <citation type="journal article" date="2019" name="Int. J. Syst. Evol. Microbiol.">
        <title>The Global Catalogue of Microorganisms (GCM) 10K type strain sequencing project: providing services to taxonomists for standard genome sequencing and annotation.</title>
        <authorList>
            <consortium name="The Broad Institute Genomics Platform"/>
            <consortium name="The Broad Institute Genome Sequencing Center for Infectious Disease"/>
            <person name="Wu L."/>
            <person name="Ma J."/>
        </authorList>
    </citation>
    <scope>NUCLEOTIDE SEQUENCE [LARGE SCALE GENOMIC DNA]</scope>
    <source>
        <strain evidence="3">CCUG 60559</strain>
    </source>
</reference>
<feature type="region of interest" description="Disordered" evidence="1">
    <location>
        <begin position="708"/>
        <end position="736"/>
    </location>
</feature>
<dbReference type="EMBL" id="JBHTBD010000001">
    <property type="protein sequence ID" value="MFC7293560.1"/>
    <property type="molecule type" value="Genomic_DNA"/>
</dbReference>
<dbReference type="Pfam" id="PF17963">
    <property type="entry name" value="Big_9"/>
    <property type="match status" value="2"/>
</dbReference>
<feature type="compositionally biased region" description="Acidic residues" evidence="1">
    <location>
        <begin position="713"/>
        <end position="727"/>
    </location>
</feature>
<dbReference type="NCBIfam" id="NF033657">
    <property type="entry name" value="choice_anch_F"/>
    <property type="match status" value="1"/>
</dbReference>
<gene>
    <name evidence="2" type="ORF">ACFQQA_02375</name>
</gene>
<evidence type="ECO:0000313" key="2">
    <source>
        <dbReference type="EMBL" id="MFC7293560.1"/>
    </source>
</evidence>
<comment type="caution">
    <text evidence="2">The sequence shown here is derived from an EMBL/GenBank/DDBJ whole genome shotgun (WGS) entry which is preliminary data.</text>
</comment>
<evidence type="ECO:0000313" key="3">
    <source>
        <dbReference type="Proteomes" id="UP001596506"/>
    </source>
</evidence>
<dbReference type="Gene3D" id="2.60.40.3440">
    <property type="match status" value="1"/>
</dbReference>
<dbReference type="Proteomes" id="UP001596506">
    <property type="component" value="Unassembled WGS sequence"/>
</dbReference>
<keyword evidence="3" id="KW-1185">Reference proteome</keyword>
<organism evidence="2 3">
    <name type="scientific">Marinobacter aromaticivorans</name>
    <dbReference type="NCBI Taxonomy" id="1494078"/>
    <lineage>
        <taxon>Bacteria</taxon>
        <taxon>Pseudomonadati</taxon>
        <taxon>Pseudomonadota</taxon>
        <taxon>Gammaproteobacteria</taxon>
        <taxon>Pseudomonadales</taxon>
        <taxon>Marinobacteraceae</taxon>
        <taxon>Marinobacter</taxon>
    </lineage>
</organism>
<name>A0ABW2IQU3_9GAMM</name>
<sequence length="773" mass="82507">MPQLTRWKTETNTVTVQPGVDGYSGASARTQFYPSELARQSAEAALATLNNADPADDVEDIEGELWANSPAAVYWELDDGSGRPPGIQVVTDDLDTPTNNCIMSSGMRVDEKLGTLVPKTCSDPNSSSKRYFLEIRDADTPVDMVFEVGKKDIRYKGVKNPEEDGGEELAAFKEEYGIGRIYRVIQKVVNNSDERWVGIKMELGHGIGNNFTPFNFAEDGVAFELREAVPREFFEGETGAPDIAVWNPDRFSTFSPKGFDDGSRERFDPGFFSDQAAGLFPPQSAGNGSDKAVLLYSGSEYNSETDAYGAITPNVFSMADTQAAGTTFVTQGVFGYMLSDSIAPIVIARYDGGDPDGESDAFEAWWDGENWRYGQAGGEAEGVAPFGVVGNDQLEEWAERLLGTTTEEADKKGYASVLADDLATQNMDTFIYIGDGILDENGAPKYENITLRVTAISTASEGLSSTSRGNETPAWIDSDGKNTAPDLLSYRVPRPAPEALNDSATTVGVVPVDINLLENDLLNGKLLSQRIGAGDVTAAYEVVTGPANGTVTITDGIATYEANDGVTGPDTFTYLVKVTDAKADDDEYGTDTESNTATVTVQVVPYPGTETPIAKNDSAVTFSDTPVTIDVLGNDDLPAGTASVTVPATEEAGGPVSGTATVSDNKVVYTPASNLTFKDEESIIDRFIYTVDVNGKKASALITVRIDPPVVEEPTDPGTDPDTDTDTNSEKGGGTLFGCSYSPGAPFDPTLPLVVLAALGGLVIRNRRKQTLH</sequence>
<protein>
    <submittedName>
        <fullName evidence="2">Choice-of-anchor F family protein</fullName>
    </submittedName>
</protein>
<accession>A0ABW2IQU3</accession>
<dbReference type="NCBIfam" id="NF033191">
    <property type="entry name" value="JDVT-CTERM"/>
    <property type="match status" value="1"/>
</dbReference>